<dbReference type="InterPro" id="IPR050281">
    <property type="entry name" value="Flavin_monoamine_oxidase"/>
</dbReference>
<dbReference type="InterPro" id="IPR025223">
    <property type="entry name" value="S1-like_RNA-bd_dom"/>
</dbReference>
<evidence type="ECO:0000256" key="3">
    <source>
        <dbReference type="ARBA" id="ARBA00022490"/>
    </source>
</evidence>
<feature type="compositionally biased region" description="Polar residues" evidence="8">
    <location>
        <begin position="233"/>
        <end position="245"/>
    </location>
</feature>
<dbReference type="InterPro" id="IPR002937">
    <property type="entry name" value="Amino_oxidase"/>
</dbReference>
<dbReference type="SMART" id="SM00513">
    <property type="entry name" value="SAP"/>
    <property type="match status" value="1"/>
</dbReference>
<feature type="transmembrane region" description="Helical" evidence="9">
    <location>
        <begin position="2266"/>
        <end position="2287"/>
    </location>
</feature>
<feature type="region of interest" description="Disordered" evidence="8">
    <location>
        <begin position="1"/>
        <end position="27"/>
    </location>
</feature>
<reference evidence="12" key="2">
    <citation type="submission" date="2021-08" db="EMBL/GenBank/DDBJ databases">
        <authorList>
            <person name="Eriksson T."/>
        </authorList>
    </citation>
    <scope>NUCLEOTIDE SEQUENCE</scope>
    <source>
        <strain evidence="12">Stoneville</strain>
        <tissue evidence="12">Whole head</tissue>
    </source>
</reference>
<evidence type="ECO:0000256" key="5">
    <source>
        <dbReference type="ARBA" id="ARBA00022989"/>
    </source>
</evidence>
<evidence type="ECO:0000313" key="12">
    <source>
        <dbReference type="EMBL" id="KAH0811303.1"/>
    </source>
</evidence>
<feature type="compositionally biased region" description="Basic and acidic residues" evidence="8">
    <location>
        <begin position="777"/>
        <end position="858"/>
    </location>
</feature>
<dbReference type="GO" id="GO:0005737">
    <property type="term" value="C:cytoplasm"/>
    <property type="evidence" value="ECO:0007669"/>
    <property type="project" value="UniProtKB-SubCell"/>
</dbReference>
<feature type="transmembrane region" description="Helical" evidence="9">
    <location>
        <begin position="2221"/>
        <end position="2245"/>
    </location>
</feature>
<name>A0A8J6HB65_TENMO</name>
<dbReference type="PROSITE" id="PS50800">
    <property type="entry name" value="SAP"/>
    <property type="match status" value="1"/>
</dbReference>
<accession>A0A8J6HB65</accession>
<dbReference type="PANTHER" id="PTHR10742:SF398">
    <property type="entry name" value="AMINE OXIDASE DOMAIN-CONTAINING PROTEIN-RELATED"/>
    <property type="match status" value="1"/>
</dbReference>
<keyword evidence="13" id="KW-1185">Reference proteome</keyword>
<comment type="subcellular location">
    <subcellularLocation>
        <location evidence="2">Cytoplasm</location>
    </subcellularLocation>
    <subcellularLocation>
        <location evidence="1">Membrane</location>
    </subcellularLocation>
</comment>
<gene>
    <name evidence="12" type="ORF">GEV33_011487</name>
</gene>
<keyword evidence="6 9" id="KW-0472">Membrane</keyword>
<dbReference type="InterPro" id="IPR036188">
    <property type="entry name" value="FAD/NAD-bd_sf"/>
</dbReference>
<evidence type="ECO:0000256" key="7">
    <source>
        <dbReference type="SAM" id="Coils"/>
    </source>
</evidence>
<dbReference type="Proteomes" id="UP000719412">
    <property type="component" value="Unassembled WGS sequence"/>
</dbReference>
<evidence type="ECO:0000313" key="13">
    <source>
        <dbReference type="Proteomes" id="UP000719412"/>
    </source>
</evidence>
<dbReference type="InterPro" id="IPR025954">
    <property type="entry name" value="DBC1/CARP1_inactive_NUDIX"/>
</dbReference>
<dbReference type="SUPFAM" id="SSF51905">
    <property type="entry name" value="FAD/NAD(P)-binding domain"/>
    <property type="match status" value="2"/>
</dbReference>
<sequence length="2329" mass="265939">MSNIGQFNNKNPPWGRTNNSPNIVNQPNPLQQQIMNQSALNNMNTSGMVQFQQQHQQQVFQNAMGLQQQNLGIGLQQMANNAMGAAGLGSQLASNQIFQQVGAVSYPNPRGLNPTAFQTQNISAVPPVQNNSNVGTKQRVFTGTVTKVHDNFGFVDEDVFFQVNACVKGSNPMVGDRVLVEASYNPTMPFKWNATRIQVLPMANQPSTRHSNNSKNYNNSNSNTYNAVPPPTDNSNGNFGRNNQRPKAALGRGRERSRDRERDEDEIERKRRREERIREREKEEKKSPLRRRSRSPKSRRRSRIVPRYMVQIPKIALDLSEADVLEIRRRYSNLYIPSDFFYTHFRWVDAFPPDKPFTMNKPCVFHIMNKEVDPVVENDAVLEPPDADYLFSAKVMLMSMSGLDELYQKCCAMAEDKDKRDRESEERDFVHPARLLNFLVGLRGKNETMAIGGPWSPSLDGENPEKDPSVLIKTAIRTCKALTGIDLSSCTQWYRFVELYYRRSESTHKGRAVPARVETVVLFLPDVWSCVPTRLEWDGLHQNYRKQLERRLKADLEGGDDTPPADEKASLLLNLFCTLYHQQCFMEWPNSTTHLHRSYEEPPSDKLEPTHYSQLDPKTMVVSALRNELKARNVNSKGLKSQLVARLAKALKVEAEKAEDPSKEVQQDVDFDMSADEKKIEAEEKKLDEKERALLEKRYTLPEQQHILVHPSRTAKSGKFDCTTMSLSLLLDYRPEDTKEHSFEVSLFAELFNEMLMRDFGFNIYRALYELPDKVKDDKKKRDDDKKGNDANDKKSNDDIKIKKDDDKKKDDDRKEEKELDNKDKEKKVEDSIKEEKREKKDELEKKKEQKRDDKKSDESEDDDDYDDEEGKDKKKDKEKKKKERVKMYTKDKHLLLSFIYFDQTHCGYIFDKDIEDLLYTLGLNLSRAQIRKLVGKVVTRDSLHYRKLTDKPKDSNEFIVIDDSEKEINLHDLAVGNKKLLPIFVGEEGISKKIKINGTGSEETPSSDDGLVTFRGALVDVGKLMSQLERSEKARLETETRMVTLKNENNKLSEKYNKSNTTIKHLNSDLKEYKEKLRITEHSLSRVTAYSKLYQTTLVEIREKIDPVLKSTSTNKEEQVTVKKEAEEDKKHDEPKTRWEKEVKQEEVLELETIEVKKELSKYYNSSRLTTRKTALPVMASNIPKIVIIGAGAAGIAAATRLLENGMNDLIVLEAENRIGGRIHSVEFDGSTVDLGGQWCHGQKGNIVYDLVKDLDLLSSSHNNYTDFSFYSSDGSVVDRSVTDRLLEILDEVADDEEAARKAKGTYGDYVTNEYRKRVSRLFGDNEQIRHMSEPLLNWFHKLMINLDPADSWFELSSAGPFYYKECEGDLYLQWRNKGFKTILDVLMKKVPDITKQLPLDGKIFLNKEVNRILWDSKIVNGGGVTVDCSDGSSYNCDHVIITVSLGVLKNLSKTFIPELPFAKQKAIEVMAIGNVKKILLKFPTQWWPDHVKGFSLIWNEEDRKNLVDEFPYGPCEDGRSWLEDVFGFYVVDSHPKILLCWVVGKMIERIEQLSDDVVVDGCIFLLKKFLGQKYNISQPDAVLRSKWKTNPHFNGCYTYQCLEADKVNISARDLASPVVNSSGRQVLLFAGEATHANYFSTVHGAIETGYREAERISKIYKSAKLIRRKVVIIGAGMAGLGAATTLHKLGCTDFVVVEAQCRAGGRVHTLELDDNILELGAQWIHGRENPLYELALQHDLLSEITSEEGLGLYVRDNGEIIDEDVVKRVDFEVGKILSECEEFVGAADYPKSVGEYMSARFMEYLNKCDDPDDMKEIKLELFDWHVRFQVIDNSCLNLKHLSAKGWGEYVCADDKAHINLKCGYSELVRILVDDLPKGSLLLSTPVKEMRRSTVSDETNKIICNNGSIITCDHVIVTPSLGVLKRLKITPPLPPGMSENIEHLGFHGVGKIFLIFDHKWWDVDGFQFVWGRKYALTYESRWIRYITGFDPVLHGPTALVGWVGGEGVKLMEGLSDEDVRTHCMILFRRFIRDRIIPDPVKVIRTTWFSNPWVLGGYSHITPDCDRLNLGMHQLSEPIFVDGKPRLLIAGEAAHSSHYSTTHGAYESGKEQAELLAEYMMKNSKLGYGTVSPVLSCDEEPNVIVADDLGYELTFPDLQFGERCTNRDYIFMEDNYTQDVENEVPPHVWGIIHEFLLGQADPRLDLRKPHLRPSVAGSYPFILFMYSLLMVTGVALNLSVFVHIIRNKLYNDVTCSFVLNNVISDIVKCVVVLPITLYVLLVNNWILGELLCSFLPMLQLCTEVNQVTTQRIMKILTSDAQLIVFRSLR</sequence>
<proteinExistence type="predicted"/>
<feature type="domain" description="SAP" evidence="11">
    <location>
        <begin position="617"/>
        <end position="651"/>
    </location>
</feature>
<dbReference type="Gene3D" id="3.50.50.60">
    <property type="entry name" value="FAD/NAD(P)-binding domain"/>
    <property type="match status" value="2"/>
</dbReference>
<dbReference type="GO" id="GO:0016020">
    <property type="term" value="C:membrane"/>
    <property type="evidence" value="ECO:0007669"/>
    <property type="project" value="UniProtKB-SubCell"/>
</dbReference>
<dbReference type="Pfam" id="PF14444">
    <property type="entry name" value="S1-like"/>
    <property type="match status" value="1"/>
</dbReference>
<dbReference type="GO" id="GO:0046592">
    <property type="term" value="F:polyamine oxidase activity"/>
    <property type="evidence" value="ECO:0007669"/>
    <property type="project" value="TreeGrafter"/>
</dbReference>
<dbReference type="InterPro" id="IPR036361">
    <property type="entry name" value="SAP_dom_sf"/>
</dbReference>
<evidence type="ECO:0000256" key="4">
    <source>
        <dbReference type="ARBA" id="ARBA00022692"/>
    </source>
</evidence>
<feature type="region of interest" description="Disordered" evidence="8">
    <location>
        <begin position="777"/>
        <end position="883"/>
    </location>
</feature>
<feature type="compositionally biased region" description="Low complexity" evidence="8">
    <location>
        <begin position="211"/>
        <end position="226"/>
    </location>
</feature>
<comment type="caution">
    <text evidence="12">The sequence shown here is derived from an EMBL/GenBank/DDBJ whole genome shotgun (WGS) entry which is preliminary data.</text>
</comment>
<dbReference type="Pfam" id="PF19256">
    <property type="entry name" value="LAIKA"/>
    <property type="match status" value="1"/>
</dbReference>
<keyword evidence="3" id="KW-0963">Cytoplasm</keyword>
<feature type="compositionally biased region" description="Acidic residues" evidence="8">
    <location>
        <begin position="859"/>
        <end position="870"/>
    </location>
</feature>
<keyword evidence="5 9" id="KW-1133">Transmembrane helix</keyword>
<feature type="compositionally biased region" description="Basic and acidic residues" evidence="8">
    <location>
        <begin position="274"/>
        <end position="287"/>
    </location>
</feature>
<feature type="compositionally biased region" description="Basic residues" evidence="8">
    <location>
        <begin position="288"/>
        <end position="302"/>
    </location>
</feature>
<dbReference type="Pfam" id="PF01593">
    <property type="entry name" value="Amino_oxidase"/>
    <property type="match status" value="2"/>
</dbReference>
<feature type="region of interest" description="Disordered" evidence="8">
    <location>
        <begin position="204"/>
        <end position="302"/>
    </location>
</feature>
<protein>
    <submittedName>
        <fullName evidence="12">Uncharacterized protein</fullName>
    </submittedName>
</protein>
<dbReference type="Gene3D" id="3.90.660.10">
    <property type="match status" value="2"/>
</dbReference>
<organism evidence="12 13">
    <name type="scientific">Tenebrio molitor</name>
    <name type="common">Yellow mealworm beetle</name>
    <dbReference type="NCBI Taxonomy" id="7067"/>
    <lineage>
        <taxon>Eukaryota</taxon>
        <taxon>Metazoa</taxon>
        <taxon>Ecdysozoa</taxon>
        <taxon>Arthropoda</taxon>
        <taxon>Hexapoda</taxon>
        <taxon>Insecta</taxon>
        <taxon>Pterygota</taxon>
        <taxon>Neoptera</taxon>
        <taxon>Endopterygota</taxon>
        <taxon>Coleoptera</taxon>
        <taxon>Polyphaga</taxon>
        <taxon>Cucujiformia</taxon>
        <taxon>Tenebrionidae</taxon>
        <taxon>Tenebrio</taxon>
    </lineage>
</organism>
<evidence type="ECO:0000256" key="2">
    <source>
        <dbReference type="ARBA" id="ARBA00004496"/>
    </source>
</evidence>
<dbReference type="SUPFAM" id="SSF81321">
    <property type="entry name" value="Family A G protein-coupled receptor-like"/>
    <property type="match status" value="1"/>
</dbReference>
<evidence type="ECO:0000256" key="1">
    <source>
        <dbReference type="ARBA" id="ARBA00004370"/>
    </source>
</evidence>
<dbReference type="Pfam" id="PF02037">
    <property type="entry name" value="SAP"/>
    <property type="match status" value="1"/>
</dbReference>
<dbReference type="SMART" id="SM01122">
    <property type="entry name" value="DBC1"/>
    <property type="match status" value="1"/>
</dbReference>
<feature type="compositionally biased region" description="Basic and acidic residues" evidence="8">
    <location>
        <begin position="252"/>
        <end position="261"/>
    </location>
</feature>
<evidence type="ECO:0000256" key="6">
    <source>
        <dbReference type="ARBA" id="ARBA00023136"/>
    </source>
</evidence>
<feature type="compositionally biased region" description="Basic and acidic residues" evidence="8">
    <location>
        <begin position="1116"/>
        <end position="1139"/>
    </location>
</feature>
<feature type="coiled-coil region" evidence="7">
    <location>
        <begin position="1029"/>
        <end position="1084"/>
    </location>
</feature>
<dbReference type="Gene3D" id="1.10.720.30">
    <property type="entry name" value="SAP domain"/>
    <property type="match status" value="1"/>
</dbReference>
<reference evidence="12" key="1">
    <citation type="journal article" date="2020" name="J Insects Food Feed">
        <title>The yellow mealworm (Tenebrio molitor) genome: a resource for the emerging insects as food and feed industry.</title>
        <authorList>
            <person name="Eriksson T."/>
            <person name="Andere A."/>
            <person name="Kelstrup H."/>
            <person name="Emery V."/>
            <person name="Picard C."/>
        </authorList>
    </citation>
    <scope>NUCLEOTIDE SEQUENCE</scope>
    <source>
        <strain evidence="12">Stoneville</strain>
        <tissue evidence="12">Whole head</tissue>
    </source>
</reference>
<feature type="domain" description="G-protein coupled receptors family 1 profile" evidence="10">
    <location>
        <begin position="2236"/>
        <end position="2329"/>
    </location>
</feature>
<dbReference type="Gene3D" id="1.20.1070.10">
    <property type="entry name" value="Rhodopsin 7-helix transmembrane proteins"/>
    <property type="match status" value="1"/>
</dbReference>
<dbReference type="PANTHER" id="PTHR10742">
    <property type="entry name" value="FLAVIN MONOAMINE OXIDASE"/>
    <property type="match status" value="1"/>
</dbReference>
<dbReference type="Pfam" id="PF14443">
    <property type="entry name" value="DBC1"/>
    <property type="match status" value="1"/>
</dbReference>
<feature type="region of interest" description="Disordered" evidence="8">
    <location>
        <begin position="1113"/>
        <end position="1139"/>
    </location>
</feature>
<dbReference type="PROSITE" id="PS50262">
    <property type="entry name" value="G_PROTEIN_RECEP_F1_2"/>
    <property type="match status" value="1"/>
</dbReference>
<keyword evidence="4 9" id="KW-0812">Transmembrane</keyword>
<dbReference type="SUPFAM" id="SSF68906">
    <property type="entry name" value="SAP domain"/>
    <property type="match status" value="1"/>
</dbReference>
<dbReference type="InterPro" id="IPR045353">
    <property type="entry name" value="LAIKA"/>
</dbReference>
<evidence type="ECO:0000256" key="9">
    <source>
        <dbReference type="SAM" id="Phobius"/>
    </source>
</evidence>
<evidence type="ECO:0000256" key="8">
    <source>
        <dbReference type="SAM" id="MobiDB-lite"/>
    </source>
</evidence>
<evidence type="ECO:0000259" key="11">
    <source>
        <dbReference type="PROSITE" id="PS50800"/>
    </source>
</evidence>
<dbReference type="SUPFAM" id="SSF54373">
    <property type="entry name" value="FAD-linked reductases, C-terminal domain"/>
    <property type="match status" value="2"/>
</dbReference>
<dbReference type="InterPro" id="IPR017452">
    <property type="entry name" value="GPCR_Rhodpsn_7TM"/>
</dbReference>
<keyword evidence="7" id="KW-0175">Coiled coil</keyword>
<dbReference type="EMBL" id="JABDTM020026900">
    <property type="protein sequence ID" value="KAH0811303.1"/>
    <property type="molecule type" value="Genomic_DNA"/>
</dbReference>
<evidence type="ECO:0000259" key="10">
    <source>
        <dbReference type="PROSITE" id="PS50262"/>
    </source>
</evidence>
<dbReference type="InterPro" id="IPR003034">
    <property type="entry name" value="SAP_dom"/>
</dbReference>